<dbReference type="PANTHER" id="PTHR39639:SF1">
    <property type="entry name" value="DUF262 DOMAIN-CONTAINING PROTEIN"/>
    <property type="match status" value="1"/>
</dbReference>
<dbReference type="PANTHER" id="PTHR39639">
    <property type="entry name" value="CHROMOSOME 16, WHOLE GENOME SHOTGUN SEQUENCE"/>
    <property type="match status" value="1"/>
</dbReference>
<dbReference type="AlphaFoldDB" id="A0A5C3QV08"/>
<dbReference type="Pfam" id="PF03235">
    <property type="entry name" value="GmrSD_N"/>
    <property type="match status" value="1"/>
</dbReference>
<evidence type="ECO:0000313" key="3">
    <source>
        <dbReference type="EMBL" id="TFL05856.1"/>
    </source>
</evidence>
<keyword evidence="4" id="KW-1185">Reference proteome</keyword>
<evidence type="ECO:0000313" key="4">
    <source>
        <dbReference type="Proteomes" id="UP000305067"/>
    </source>
</evidence>
<accession>A0A5C3QV08</accession>
<dbReference type="InterPro" id="IPR004919">
    <property type="entry name" value="GmrSD_N"/>
</dbReference>
<gene>
    <name evidence="3" type="ORF">BDV98DRAFT_601171</name>
</gene>
<feature type="compositionally biased region" description="Low complexity" evidence="1">
    <location>
        <begin position="1"/>
        <end position="14"/>
    </location>
</feature>
<dbReference type="STRING" id="1884261.A0A5C3QV08"/>
<dbReference type="OrthoDB" id="5419821at2759"/>
<reference evidence="3 4" key="1">
    <citation type="journal article" date="2019" name="Nat. Ecol. Evol.">
        <title>Megaphylogeny resolves global patterns of mushroom evolution.</title>
        <authorList>
            <person name="Varga T."/>
            <person name="Krizsan K."/>
            <person name="Foldi C."/>
            <person name="Dima B."/>
            <person name="Sanchez-Garcia M."/>
            <person name="Sanchez-Ramirez S."/>
            <person name="Szollosi G.J."/>
            <person name="Szarkandi J.G."/>
            <person name="Papp V."/>
            <person name="Albert L."/>
            <person name="Andreopoulos W."/>
            <person name="Angelini C."/>
            <person name="Antonin V."/>
            <person name="Barry K.W."/>
            <person name="Bougher N.L."/>
            <person name="Buchanan P."/>
            <person name="Buyck B."/>
            <person name="Bense V."/>
            <person name="Catcheside P."/>
            <person name="Chovatia M."/>
            <person name="Cooper J."/>
            <person name="Damon W."/>
            <person name="Desjardin D."/>
            <person name="Finy P."/>
            <person name="Geml J."/>
            <person name="Haridas S."/>
            <person name="Hughes K."/>
            <person name="Justo A."/>
            <person name="Karasinski D."/>
            <person name="Kautmanova I."/>
            <person name="Kiss B."/>
            <person name="Kocsube S."/>
            <person name="Kotiranta H."/>
            <person name="LaButti K.M."/>
            <person name="Lechner B.E."/>
            <person name="Liimatainen K."/>
            <person name="Lipzen A."/>
            <person name="Lukacs Z."/>
            <person name="Mihaltcheva S."/>
            <person name="Morgado L.N."/>
            <person name="Niskanen T."/>
            <person name="Noordeloos M.E."/>
            <person name="Ohm R.A."/>
            <person name="Ortiz-Santana B."/>
            <person name="Ovrebo C."/>
            <person name="Racz N."/>
            <person name="Riley R."/>
            <person name="Savchenko A."/>
            <person name="Shiryaev A."/>
            <person name="Soop K."/>
            <person name="Spirin V."/>
            <person name="Szebenyi C."/>
            <person name="Tomsovsky M."/>
            <person name="Tulloss R.E."/>
            <person name="Uehling J."/>
            <person name="Grigoriev I.V."/>
            <person name="Vagvolgyi C."/>
            <person name="Papp T."/>
            <person name="Martin F.M."/>
            <person name="Miettinen O."/>
            <person name="Hibbett D.S."/>
            <person name="Nagy L.G."/>
        </authorList>
    </citation>
    <scope>NUCLEOTIDE SEQUENCE [LARGE SCALE GENOMIC DNA]</scope>
    <source>
        <strain evidence="3 4">CBS 309.79</strain>
    </source>
</reference>
<feature type="domain" description="GmrSD restriction endonucleases N-terminal" evidence="2">
    <location>
        <begin position="69"/>
        <end position="167"/>
    </location>
</feature>
<feature type="compositionally biased region" description="Acidic residues" evidence="1">
    <location>
        <begin position="24"/>
        <end position="44"/>
    </location>
</feature>
<evidence type="ECO:0000256" key="1">
    <source>
        <dbReference type="SAM" id="MobiDB-lite"/>
    </source>
</evidence>
<feature type="region of interest" description="Disordered" evidence="1">
    <location>
        <begin position="1"/>
        <end position="45"/>
    </location>
</feature>
<evidence type="ECO:0000259" key="2">
    <source>
        <dbReference type="Pfam" id="PF03235"/>
    </source>
</evidence>
<feature type="region of interest" description="Disordered" evidence="1">
    <location>
        <begin position="392"/>
        <end position="431"/>
    </location>
</feature>
<dbReference type="Proteomes" id="UP000305067">
    <property type="component" value="Unassembled WGS sequence"/>
</dbReference>
<organism evidence="3 4">
    <name type="scientific">Pterulicium gracile</name>
    <dbReference type="NCBI Taxonomy" id="1884261"/>
    <lineage>
        <taxon>Eukaryota</taxon>
        <taxon>Fungi</taxon>
        <taxon>Dikarya</taxon>
        <taxon>Basidiomycota</taxon>
        <taxon>Agaricomycotina</taxon>
        <taxon>Agaricomycetes</taxon>
        <taxon>Agaricomycetidae</taxon>
        <taxon>Agaricales</taxon>
        <taxon>Pleurotineae</taxon>
        <taxon>Pterulaceae</taxon>
        <taxon>Pterulicium</taxon>
    </lineage>
</organism>
<name>A0A5C3QV08_9AGAR</name>
<proteinExistence type="predicted"/>
<dbReference type="EMBL" id="ML178816">
    <property type="protein sequence ID" value="TFL05856.1"/>
    <property type="molecule type" value="Genomic_DNA"/>
</dbReference>
<sequence>MVSADPWLPNVPVAVLPPPTADTSGDETDDLDEEEEEEESDDLDQVAQPVVIQRTTRELHSMMHEAELDINPSYQRGVVWPDTKQRGLINSLLRNFYVPPLVFATRRDEDGDLTKVCVDGKQRLTSISKFYHGQIPFDWKGKKYLYEKSATQRNKLELPEDLKRLFSKKTLTCVEYPELGDDTEREMFQRVQLGMSLTAAEKLQALSSHWADFIHGLEGQYLAEADLLTPILPNSGNERGRNFQGIAYMVYCCDGFPSQDTPNAKSVNNWLVQTERLPTDGFQSRIRQMLATFETIASDSRYNWCFVANGLKRNVAPVEFIYIGVLLFRMQTALPGLNDDFSTKARAISCLRRLLREQWVDIRTNTKVVKTCWEIITKIVKNPSKFLEAHFDSDHQITTPPPKQKGKRGQKRKAEEEEDDEYRPTISRRGR</sequence>
<protein>
    <recommendedName>
        <fullName evidence="2">GmrSD restriction endonucleases N-terminal domain-containing protein</fullName>
    </recommendedName>
</protein>